<proteinExistence type="predicted"/>
<name>A0A4P9YFL4_ROZAC</name>
<sequence>MSNSKRTLCLTSSNEQTVENEIFVSREVNSSGARHYAYTDIKTFFDYYSVLGSCNKTCYEIIRKDVLVKFFMDIDCQYQAVINEFPSLGLKWYLAKALRGMGINDAEEIVNNVIVLDASKGTKISLHLVFQKFVFPSIERCCAVLRWVVNNLYELAYPMYDEHGVTADGF</sequence>
<evidence type="ECO:0000313" key="1">
    <source>
        <dbReference type="EMBL" id="RKP18277.1"/>
    </source>
</evidence>
<organism evidence="1 2">
    <name type="scientific">Rozella allomycis (strain CSF55)</name>
    <dbReference type="NCBI Taxonomy" id="988480"/>
    <lineage>
        <taxon>Eukaryota</taxon>
        <taxon>Fungi</taxon>
        <taxon>Fungi incertae sedis</taxon>
        <taxon>Cryptomycota</taxon>
        <taxon>Cryptomycota incertae sedis</taxon>
        <taxon>Rozella</taxon>
    </lineage>
</organism>
<protein>
    <submittedName>
        <fullName evidence="1">Uncharacterized protein</fullName>
    </submittedName>
</protein>
<reference evidence="2" key="1">
    <citation type="journal article" date="2018" name="Nat. Microbiol.">
        <title>Leveraging single-cell genomics to expand the fungal tree of life.</title>
        <authorList>
            <person name="Ahrendt S.R."/>
            <person name="Quandt C.A."/>
            <person name="Ciobanu D."/>
            <person name="Clum A."/>
            <person name="Salamov A."/>
            <person name="Andreopoulos B."/>
            <person name="Cheng J.F."/>
            <person name="Woyke T."/>
            <person name="Pelin A."/>
            <person name="Henrissat B."/>
            <person name="Reynolds N.K."/>
            <person name="Benny G.L."/>
            <person name="Smith M.E."/>
            <person name="James T.Y."/>
            <person name="Grigoriev I.V."/>
        </authorList>
    </citation>
    <scope>NUCLEOTIDE SEQUENCE [LARGE SCALE GENOMIC DNA]</scope>
    <source>
        <strain evidence="2">CSF55</strain>
    </source>
</reference>
<dbReference type="EMBL" id="ML005507">
    <property type="protein sequence ID" value="RKP18277.1"/>
    <property type="molecule type" value="Genomic_DNA"/>
</dbReference>
<dbReference type="Proteomes" id="UP000281549">
    <property type="component" value="Unassembled WGS sequence"/>
</dbReference>
<gene>
    <name evidence="1" type="ORF">ROZALSC1DRAFT_30014</name>
</gene>
<dbReference type="AlphaFoldDB" id="A0A4P9YFL4"/>
<evidence type="ECO:0000313" key="2">
    <source>
        <dbReference type="Proteomes" id="UP000281549"/>
    </source>
</evidence>
<accession>A0A4P9YFL4</accession>